<comment type="caution">
    <text evidence="1">The sequence shown here is derived from an EMBL/GenBank/DDBJ whole genome shotgun (WGS) entry which is preliminary data.</text>
</comment>
<dbReference type="Pfam" id="PF04075">
    <property type="entry name" value="F420H2_quin_red"/>
    <property type="match status" value="1"/>
</dbReference>
<keyword evidence="2" id="KW-1185">Reference proteome</keyword>
<dbReference type="InterPro" id="IPR012349">
    <property type="entry name" value="Split_barrel_FMN-bd"/>
</dbReference>
<dbReference type="Gene3D" id="2.30.110.10">
    <property type="entry name" value="Electron Transport, Fmn-binding Protein, Chain A"/>
    <property type="match status" value="1"/>
</dbReference>
<protein>
    <submittedName>
        <fullName evidence="1">Nitroreductase family deazaflavin-dependent oxidoreductase</fullName>
    </submittedName>
</protein>
<dbReference type="GeneID" id="96260767"/>
<evidence type="ECO:0000313" key="2">
    <source>
        <dbReference type="Proteomes" id="UP000721954"/>
    </source>
</evidence>
<dbReference type="InterPro" id="IPR004378">
    <property type="entry name" value="F420H2_quin_Rdtase"/>
</dbReference>
<dbReference type="NCBIfam" id="TIGR00026">
    <property type="entry name" value="hi_GC_TIGR00026"/>
    <property type="match status" value="1"/>
</dbReference>
<sequence>MQVIKEVDHPTGLTRKMLKLPVHFYRLGLGRLFGDRLLMVNHWGRVTGKRYQTVVEVIRHEERDDSYLIASGWGPGADWYRNLLRRPRTTVEVDGQTKQVTAEPLPAEEATEIMTGYFWRHRAVAKRMLPRLYGYWVDGSKADFHEVAERVPVLRLAPARPAH</sequence>
<gene>
    <name evidence="1" type="ORF">JW613_19305</name>
</gene>
<dbReference type="RefSeq" id="WP_209212189.1">
    <property type="nucleotide sequence ID" value="NZ_JAFFZM010000011.1"/>
</dbReference>
<name>A0ABS3XYG9_9ACTN</name>
<organism evidence="1 2">
    <name type="scientific">Streptomyces smyrnaeus</name>
    <dbReference type="NCBI Taxonomy" id="1387713"/>
    <lineage>
        <taxon>Bacteria</taxon>
        <taxon>Bacillati</taxon>
        <taxon>Actinomycetota</taxon>
        <taxon>Actinomycetes</taxon>
        <taxon>Kitasatosporales</taxon>
        <taxon>Streptomycetaceae</taxon>
        <taxon>Streptomyces</taxon>
    </lineage>
</organism>
<reference evidence="1 2" key="1">
    <citation type="submission" date="2021-02" db="EMBL/GenBank/DDBJ databases">
        <title>Streptomyces spirodelae sp. nov., isolated from duckweed.</title>
        <authorList>
            <person name="Saimee Y."/>
            <person name="Duangmal K."/>
        </authorList>
    </citation>
    <scope>NUCLEOTIDE SEQUENCE [LARGE SCALE GENOMIC DNA]</scope>
    <source>
        <strain evidence="1 2">DSM 42105</strain>
    </source>
</reference>
<proteinExistence type="predicted"/>
<evidence type="ECO:0000313" key="1">
    <source>
        <dbReference type="EMBL" id="MBO8200434.1"/>
    </source>
</evidence>
<accession>A0ABS3XYG9</accession>
<dbReference type="Proteomes" id="UP000721954">
    <property type="component" value="Unassembled WGS sequence"/>
</dbReference>
<dbReference type="EMBL" id="JAFFZM010000011">
    <property type="protein sequence ID" value="MBO8200434.1"/>
    <property type="molecule type" value="Genomic_DNA"/>
</dbReference>